<dbReference type="InterPro" id="IPR011035">
    <property type="entry name" value="Ribosomal_bL25/Gln-tRNA_synth"/>
</dbReference>
<dbReference type="Pfam" id="PF00749">
    <property type="entry name" value="tRNA-synt_1c"/>
    <property type="match status" value="1"/>
</dbReference>
<keyword evidence="4 9" id="KW-0547">Nucleotide-binding</keyword>
<evidence type="ECO:0000256" key="2">
    <source>
        <dbReference type="ARBA" id="ARBA00022490"/>
    </source>
</evidence>
<dbReference type="InterPro" id="IPR004514">
    <property type="entry name" value="Gln-tRNA-synth"/>
</dbReference>
<feature type="binding site" evidence="9">
    <location>
        <position position="232"/>
    </location>
    <ligand>
        <name>L-glutamine</name>
        <dbReference type="ChEBI" id="CHEBI:58359"/>
    </ligand>
</feature>
<feature type="binding site" evidence="9">
    <location>
        <position position="251"/>
    </location>
    <ligand>
        <name>ATP</name>
        <dbReference type="ChEBI" id="CHEBI:30616"/>
    </ligand>
</feature>
<feature type="binding site" evidence="9">
    <location>
        <position position="80"/>
    </location>
    <ligand>
        <name>L-glutamine</name>
        <dbReference type="ChEBI" id="CHEBI:58359"/>
    </ligand>
</feature>
<feature type="domain" description="Glutamyl/glutaminyl-tRNA synthetase class Ib anti-codon binding" evidence="12">
    <location>
        <begin position="365"/>
        <end position="470"/>
    </location>
</feature>
<evidence type="ECO:0000256" key="4">
    <source>
        <dbReference type="ARBA" id="ARBA00022741"/>
    </source>
</evidence>
<reference evidence="14 15" key="1">
    <citation type="submission" date="2019-10" db="EMBL/GenBank/DDBJ databases">
        <title>Taxonomy of Antarctic Massilia spp.: description of Massilia rubra sp. nov., Massilia aquatica sp. nov., Massilia mucilaginosa sp. nov., Massilia frigida sp. nov. isolated from streams, lakes and regoliths.</title>
        <authorList>
            <person name="Holochova P."/>
            <person name="Sedlacek I."/>
            <person name="Kralova S."/>
            <person name="Maslanova I."/>
            <person name="Busse H.-J."/>
            <person name="Stankova E."/>
            <person name="Vrbovska V."/>
            <person name="Kovarovic V."/>
            <person name="Bartak M."/>
            <person name="Svec P."/>
            <person name="Pantucek R."/>
        </authorList>
    </citation>
    <scope>NUCLEOTIDE SEQUENCE [LARGE SCALE GENOMIC DNA]</scope>
    <source>
        <strain evidence="14 15">CCM 8733</strain>
    </source>
</reference>
<sequence>MSNEKNPAAPAAHAPSPNFLRAIVENDLAAGAHVREGLPPVITRFPPEPNGYLHIGHAKSICVNFGLARDYQGRCHLRFDDTNPAKEEQEYVDTIIDSVKWLGFSWEQQGQDHLYYASDYFERLYAMAEYLITAGYAYVDSQSADEIKKNRGNFGTPGTNSPFRDRTPEESLAMLRDMKAGKYKDGEHILRVKMGADSMASPNMTNRDPAIYRIRHAHHHRTGDAWCIYPMYDFTHPISDALENITHSVCTLEFQDHRPFYDWLLATLAEGGFFKKPLPRQYEFARLNLTYVVTSKRKLRELVEEGIVSGWDDPRMPTIVGLRRRGYTPESIQLFCERIGVSKADGWIDMSTLEGCLRDDLDPKAPRATAVLRPLKLIIDNFPEGESVECSSPVHPHFPERGMRTFPITRELWIEQDDFMEVPTKGYFRYFPPLGDAPGSRVRLRHGYVTECTGVDKDADGNVTAVHVKYFEDSKSGTEGSNTYKVKGNIHWVSAATALEAEVRLYDRLFTEPQPDAGGREWKPFLNPKALEVVTAYLEPGMSAAEPDQRFQFERHGYFVADRVDSTPGTPAFNRITTLKDSFAK</sequence>
<comment type="catalytic activity">
    <reaction evidence="8 9">
        <text>tRNA(Gln) + L-glutamine + ATP = L-glutaminyl-tRNA(Gln) + AMP + diphosphate</text>
        <dbReference type="Rhea" id="RHEA:20121"/>
        <dbReference type="Rhea" id="RHEA-COMP:9662"/>
        <dbReference type="Rhea" id="RHEA-COMP:9681"/>
        <dbReference type="ChEBI" id="CHEBI:30616"/>
        <dbReference type="ChEBI" id="CHEBI:33019"/>
        <dbReference type="ChEBI" id="CHEBI:58359"/>
        <dbReference type="ChEBI" id="CHEBI:78442"/>
        <dbReference type="ChEBI" id="CHEBI:78521"/>
        <dbReference type="ChEBI" id="CHEBI:456215"/>
        <dbReference type="EC" id="6.1.1.18"/>
    </reaction>
</comment>
<dbReference type="HAMAP" id="MF_00126">
    <property type="entry name" value="Gln_tRNA_synth"/>
    <property type="match status" value="1"/>
</dbReference>
<dbReference type="Gene3D" id="3.40.50.620">
    <property type="entry name" value="HUPs"/>
    <property type="match status" value="1"/>
</dbReference>
<feature type="binding site" evidence="9">
    <location>
        <begin position="286"/>
        <end position="287"/>
    </location>
    <ligand>
        <name>ATP</name>
        <dbReference type="ChEBI" id="CHEBI:30616"/>
    </ligand>
</feature>
<dbReference type="Gene3D" id="2.40.240.10">
    <property type="entry name" value="Ribosomal Protein L25, Chain P"/>
    <property type="match status" value="2"/>
</dbReference>
<dbReference type="EC" id="6.1.1.18" evidence="9"/>
<keyword evidence="15" id="KW-1185">Reference proteome</keyword>
<evidence type="ECO:0000259" key="12">
    <source>
        <dbReference type="Pfam" id="PF03950"/>
    </source>
</evidence>
<dbReference type="RefSeq" id="WP_166878918.1">
    <property type="nucleotide sequence ID" value="NZ_WHJH01000026.1"/>
</dbReference>
<comment type="caution">
    <text evidence="9">Lacks conserved residue(s) required for the propagation of feature annotation.</text>
</comment>
<gene>
    <name evidence="9" type="primary">glnS</name>
    <name evidence="14" type="ORF">F2P45_19685</name>
</gene>
<comment type="similarity">
    <text evidence="1 9 10">Belongs to the class-I aminoacyl-tRNA synthetase family.</text>
</comment>
<keyword evidence="2 9" id="KW-0963">Cytoplasm</keyword>
<accession>A0ABX0NWV8</accession>
<dbReference type="SUPFAM" id="SSF50715">
    <property type="entry name" value="Ribosomal protein L25-like"/>
    <property type="match status" value="1"/>
</dbReference>
<evidence type="ECO:0000256" key="10">
    <source>
        <dbReference type="RuleBase" id="RU363037"/>
    </source>
</evidence>
<feature type="binding site" evidence="9">
    <location>
        <begin position="48"/>
        <end position="50"/>
    </location>
    <ligand>
        <name>ATP</name>
        <dbReference type="ChEBI" id="CHEBI:30616"/>
    </ligand>
</feature>
<evidence type="ECO:0000313" key="14">
    <source>
        <dbReference type="EMBL" id="NHZ91219.1"/>
    </source>
</evidence>
<dbReference type="InterPro" id="IPR014729">
    <property type="entry name" value="Rossmann-like_a/b/a_fold"/>
</dbReference>
<feature type="domain" description="Glutamyl/glutaminyl-tRNA synthetase class Ib catalytic" evidence="11">
    <location>
        <begin position="41"/>
        <end position="362"/>
    </location>
</feature>
<dbReference type="NCBIfam" id="NF011291">
    <property type="entry name" value="PRK14703.1"/>
    <property type="match status" value="1"/>
</dbReference>
<feature type="short sequence motif" description="'KMSKS' region" evidence="9">
    <location>
        <begin position="293"/>
        <end position="297"/>
    </location>
</feature>
<dbReference type="SUPFAM" id="SSF52374">
    <property type="entry name" value="Nucleotidylyl transferase"/>
    <property type="match status" value="1"/>
</dbReference>
<dbReference type="InterPro" id="IPR020056">
    <property type="entry name" value="Rbsml_bL25/Gln-tRNA_synth_N"/>
</dbReference>
<evidence type="ECO:0000256" key="8">
    <source>
        <dbReference type="ARBA" id="ARBA00048270"/>
    </source>
</evidence>
<comment type="subcellular location">
    <subcellularLocation>
        <location evidence="9">Cytoplasm</location>
    </subcellularLocation>
</comment>
<dbReference type="NCBIfam" id="TIGR00440">
    <property type="entry name" value="glnS"/>
    <property type="match status" value="1"/>
</dbReference>
<dbReference type="PANTHER" id="PTHR43097">
    <property type="entry name" value="GLUTAMINE-TRNA LIGASE"/>
    <property type="match status" value="1"/>
</dbReference>
<keyword evidence="7 9" id="KW-0030">Aminoacyl-tRNA synthetase</keyword>
<keyword evidence="6 9" id="KW-0648">Protein biosynthesis</keyword>
<dbReference type="Pfam" id="PF03950">
    <property type="entry name" value="tRNA-synt_1c_C"/>
    <property type="match status" value="1"/>
</dbReference>
<dbReference type="InterPro" id="IPR049437">
    <property type="entry name" value="tRNA-synt_1c_C2"/>
</dbReference>
<dbReference type="PROSITE" id="PS00178">
    <property type="entry name" value="AA_TRNA_LIGASE_I"/>
    <property type="match status" value="1"/>
</dbReference>
<keyword evidence="3 9" id="KW-0436">Ligase</keyword>
<evidence type="ECO:0000256" key="7">
    <source>
        <dbReference type="ARBA" id="ARBA00023146"/>
    </source>
</evidence>
<dbReference type="Proteomes" id="UP000609726">
    <property type="component" value="Unassembled WGS sequence"/>
</dbReference>
<dbReference type="Gene3D" id="1.10.1160.10">
    <property type="entry name" value="Glutamyl-trna Synthetase, Domain 2"/>
    <property type="match status" value="1"/>
</dbReference>
<evidence type="ECO:0000256" key="9">
    <source>
        <dbReference type="HAMAP-Rule" id="MF_00126"/>
    </source>
</evidence>
<dbReference type="InterPro" id="IPR020061">
    <property type="entry name" value="Glu_tRNA_lig_a-bdl"/>
</dbReference>
<proteinExistence type="inferred from homology"/>
<comment type="subunit">
    <text evidence="9">Monomer.</text>
</comment>
<dbReference type="EMBL" id="WHJH01000026">
    <property type="protein sequence ID" value="NHZ91219.1"/>
    <property type="molecule type" value="Genomic_DNA"/>
</dbReference>
<evidence type="ECO:0000259" key="13">
    <source>
        <dbReference type="Pfam" id="PF20974"/>
    </source>
</evidence>
<dbReference type="InterPro" id="IPR001412">
    <property type="entry name" value="aa-tRNA-synth_I_CS"/>
</dbReference>
<feature type="binding site" evidence="9">
    <location>
        <begin position="54"/>
        <end position="60"/>
    </location>
    <ligand>
        <name>ATP</name>
        <dbReference type="ChEBI" id="CHEBI:30616"/>
    </ligand>
</feature>
<protein>
    <recommendedName>
        <fullName evidence="9">Glutamine--tRNA ligase</fullName>
        <ecNumber evidence="9">6.1.1.18</ecNumber>
    </recommendedName>
    <alternativeName>
        <fullName evidence="9">Glutaminyl-tRNA synthetase</fullName>
        <shortName evidence="9">GlnRS</shortName>
    </alternativeName>
</protein>
<feature type="domain" description="tRNA synthetases class I (E and Q) anti-codon binding" evidence="13">
    <location>
        <begin position="490"/>
        <end position="562"/>
    </location>
</feature>
<dbReference type="Gene3D" id="3.90.800.10">
    <property type="entry name" value="Glutamyl-tRNA Synthetase, Domain 3"/>
    <property type="match status" value="1"/>
</dbReference>
<dbReference type="GO" id="GO:0016874">
    <property type="term" value="F:ligase activity"/>
    <property type="evidence" value="ECO:0007669"/>
    <property type="project" value="UniProtKB-KW"/>
</dbReference>
<evidence type="ECO:0000259" key="11">
    <source>
        <dbReference type="Pfam" id="PF00749"/>
    </source>
</evidence>
<dbReference type="InterPro" id="IPR020058">
    <property type="entry name" value="Glu/Gln-tRNA-synth_Ib_cat-dom"/>
</dbReference>
<dbReference type="InterPro" id="IPR022861">
    <property type="entry name" value="Gln_tRNA_ligase_bac"/>
</dbReference>
<evidence type="ECO:0000256" key="3">
    <source>
        <dbReference type="ARBA" id="ARBA00022598"/>
    </source>
</evidence>
<dbReference type="Pfam" id="PF20974">
    <property type="entry name" value="tRNA-synt_1c_C2"/>
    <property type="match status" value="1"/>
</dbReference>
<dbReference type="PANTHER" id="PTHR43097:SF5">
    <property type="entry name" value="GLUTAMATE--TRNA LIGASE"/>
    <property type="match status" value="1"/>
</dbReference>
<feature type="short sequence motif" description="'HIGH' region" evidence="9">
    <location>
        <begin position="47"/>
        <end position="57"/>
    </location>
</feature>
<comment type="caution">
    <text evidence="14">The sequence shown here is derived from an EMBL/GenBank/DDBJ whole genome shotgun (WGS) entry which is preliminary data.</text>
</comment>
<dbReference type="InterPro" id="IPR000924">
    <property type="entry name" value="Glu/Gln-tRNA-synth"/>
</dbReference>
<dbReference type="InterPro" id="IPR020059">
    <property type="entry name" value="Glu/Gln-tRNA-synth_Ib_codon-bd"/>
</dbReference>
<name>A0ABX0NWV8_9BURK</name>
<evidence type="ECO:0000256" key="5">
    <source>
        <dbReference type="ARBA" id="ARBA00022840"/>
    </source>
</evidence>
<dbReference type="InterPro" id="IPR050132">
    <property type="entry name" value="Gln/Glu-tRNA_Ligase"/>
</dbReference>
<dbReference type="CDD" id="cd00807">
    <property type="entry name" value="GlnRS_core"/>
    <property type="match status" value="1"/>
</dbReference>
<evidence type="ECO:0000256" key="6">
    <source>
        <dbReference type="ARBA" id="ARBA00022917"/>
    </source>
</evidence>
<keyword evidence="5 9" id="KW-0067">ATP-binding</keyword>
<evidence type="ECO:0000313" key="15">
    <source>
        <dbReference type="Proteomes" id="UP000609726"/>
    </source>
</evidence>
<evidence type="ECO:0000256" key="1">
    <source>
        <dbReference type="ARBA" id="ARBA00005594"/>
    </source>
</evidence>
<dbReference type="PRINTS" id="PR00987">
    <property type="entry name" value="TRNASYNTHGLU"/>
</dbReference>
<organism evidence="14 15">
    <name type="scientific">Massilia mucilaginosa</name>
    <dbReference type="NCBI Taxonomy" id="2609282"/>
    <lineage>
        <taxon>Bacteria</taxon>
        <taxon>Pseudomonadati</taxon>
        <taxon>Pseudomonadota</taxon>
        <taxon>Betaproteobacteria</taxon>
        <taxon>Burkholderiales</taxon>
        <taxon>Oxalobacteraceae</taxon>
        <taxon>Telluria group</taxon>
        <taxon>Massilia</taxon>
    </lineage>
</organism>